<comment type="caution">
    <text evidence="4">The sequence shown here is derived from an EMBL/GenBank/DDBJ whole genome shotgun (WGS) entry which is preliminary data.</text>
</comment>
<dbReference type="InterPro" id="IPR007527">
    <property type="entry name" value="Znf_SWIM"/>
</dbReference>
<evidence type="ECO:0000313" key="4">
    <source>
        <dbReference type="EMBL" id="GHD20669.1"/>
    </source>
</evidence>
<feature type="domain" description="SWIM-type" evidence="3">
    <location>
        <begin position="13"/>
        <end position="44"/>
    </location>
</feature>
<organism evidence="4 5">
    <name type="scientific">Nocardiopsis kunsanensis</name>
    <dbReference type="NCBI Taxonomy" id="141693"/>
    <lineage>
        <taxon>Bacteria</taxon>
        <taxon>Bacillati</taxon>
        <taxon>Actinomycetota</taxon>
        <taxon>Actinomycetes</taxon>
        <taxon>Streptosporangiales</taxon>
        <taxon>Nocardiopsidaceae</taxon>
        <taxon>Nocardiopsis</taxon>
    </lineage>
</organism>
<dbReference type="AlphaFoldDB" id="A0A919CGS2"/>
<keyword evidence="1" id="KW-0479">Metal-binding</keyword>
<reference evidence="4 5" key="1">
    <citation type="journal article" date="2014" name="Int. J. Syst. Evol. Microbiol.">
        <title>Complete genome sequence of Corynebacterium casei LMG S-19264T (=DSM 44701T), isolated from a smear-ripened cheese.</title>
        <authorList>
            <consortium name="US DOE Joint Genome Institute (JGI-PGF)"/>
            <person name="Walter F."/>
            <person name="Albersmeier A."/>
            <person name="Kalinowski J."/>
            <person name="Ruckert C."/>
        </authorList>
    </citation>
    <scope>NUCLEOTIDE SEQUENCE [LARGE SCALE GENOMIC DNA]</scope>
    <source>
        <strain evidence="4 5">KCTC 19473</strain>
    </source>
</reference>
<evidence type="ECO:0000259" key="3">
    <source>
        <dbReference type="PROSITE" id="PS50966"/>
    </source>
</evidence>
<sequence>MEEVFARHGAAMFPDPLDDLDLWCTCPDRGRPCKHAAAVLYPVARIFDDDPAALLTWLGRTEEETLEALGIPGESESGPASELDVDLTPLAERVENFWAPRSRCPWPRRAPSTRWRTGRVPPPLWPRVWSPCTRCWNAPSPEGGTSPSAPARKTARDIFGA</sequence>
<dbReference type="PANTHER" id="PTHR38133">
    <property type="entry name" value="SLR1429 PROTEIN"/>
    <property type="match status" value="1"/>
</dbReference>
<dbReference type="PANTHER" id="PTHR38133:SF1">
    <property type="entry name" value="SLR1429 PROTEIN"/>
    <property type="match status" value="1"/>
</dbReference>
<dbReference type="EMBL" id="BMXL01000004">
    <property type="protein sequence ID" value="GHD20669.1"/>
    <property type="molecule type" value="Genomic_DNA"/>
</dbReference>
<dbReference type="Proteomes" id="UP000654947">
    <property type="component" value="Unassembled WGS sequence"/>
</dbReference>
<evidence type="ECO:0000256" key="1">
    <source>
        <dbReference type="PROSITE-ProRule" id="PRU00325"/>
    </source>
</evidence>
<proteinExistence type="predicted"/>
<feature type="region of interest" description="Disordered" evidence="2">
    <location>
        <begin position="138"/>
        <end position="161"/>
    </location>
</feature>
<evidence type="ECO:0000313" key="5">
    <source>
        <dbReference type="Proteomes" id="UP000654947"/>
    </source>
</evidence>
<name>A0A919CGS2_9ACTN</name>
<dbReference type="Pfam" id="PF04434">
    <property type="entry name" value="SWIM"/>
    <property type="match status" value="1"/>
</dbReference>
<dbReference type="PROSITE" id="PS50966">
    <property type="entry name" value="ZF_SWIM"/>
    <property type="match status" value="1"/>
</dbReference>
<dbReference type="GO" id="GO:0008270">
    <property type="term" value="F:zinc ion binding"/>
    <property type="evidence" value="ECO:0007669"/>
    <property type="project" value="UniProtKB-KW"/>
</dbReference>
<keyword evidence="5" id="KW-1185">Reference proteome</keyword>
<gene>
    <name evidence="4" type="ORF">GCM10007147_13340</name>
</gene>
<evidence type="ECO:0000256" key="2">
    <source>
        <dbReference type="SAM" id="MobiDB-lite"/>
    </source>
</evidence>
<protein>
    <recommendedName>
        <fullName evidence="3">SWIM-type domain-containing protein</fullName>
    </recommendedName>
</protein>
<accession>A0A919CGS2</accession>
<keyword evidence="1" id="KW-0863">Zinc-finger</keyword>
<keyword evidence="1" id="KW-0862">Zinc</keyword>